<accession>D3F486</accession>
<dbReference type="PANTHER" id="PTHR21240:SF19">
    <property type="entry name" value="CATALYTIC_ HYDROLASE"/>
    <property type="match status" value="1"/>
</dbReference>
<dbReference type="STRING" id="469383.Cwoe_2032"/>
<dbReference type="AlphaFoldDB" id="D3F486"/>
<dbReference type="Gene3D" id="3.20.20.140">
    <property type="entry name" value="Metal-dependent hydrolases"/>
    <property type="match status" value="1"/>
</dbReference>
<dbReference type="eggNOG" id="COG2159">
    <property type="taxonomic scope" value="Bacteria"/>
</dbReference>
<dbReference type="InterPro" id="IPR032465">
    <property type="entry name" value="ACMSD"/>
</dbReference>
<dbReference type="GO" id="GO:0016831">
    <property type="term" value="F:carboxy-lyase activity"/>
    <property type="evidence" value="ECO:0007669"/>
    <property type="project" value="InterPro"/>
</dbReference>
<dbReference type="InterPro" id="IPR032466">
    <property type="entry name" value="Metal_Hydrolase"/>
</dbReference>
<dbReference type="Proteomes" id="UP000008229">
    <property type="component" value="Chromosome"/>
</dbReference>
<keyword evidence="4" id="KW-1185">Reference proteome</keyword>
<evidence type="ECO:0000313" key="3">
    <source>
        <dbReference type="EMBL" id="ADB50458.1"/>
    </source>
</evidence>
<dbReference type="KEGG" id="cwo:Cwoe_2032"/>
<dbReference type="GO" id="GO:0016787">
    <property type="term" value="F:hydrolase activity"/>
    <property type="evidence" value="ECO:0007669"/>
    <property type="project" value="UniProtKB-KW"/>
</dbReference>
<dbReference type="SUPFAM" id="SSF51556">
    <property type="entry name" value="Metallo-dependent hydrolases"/>
    <property type="match status" value="1"/>
</dbReference>
<dbReference type="HOGENOM" id="CLU_044590_4_3_11"/>
<dbReference type="InterPro" id="IPR006680">
    <property type="entry name" value="Amidohydro-rel"/>
</dbReference>
<proteinExistence type="predicted"/>
<evidence type="ECO:0000313" key="4">
    <source>
        <dbReference type="Proteomes" id="UP000008229"/>
    </source>
</evidence>
<protein>
    <submittedName>
        <fullName evidence="3">Amidohydrolase 2</fullName>
    </submittedName>
</protein>
<reference evidence="3 4" key="1">
    <citation type="journal article" date="2010" name="Stand. Genomic Sci.">
        <title>Complete genome sequence of Conexibacter woesei type strain (ID131577).</title>
        <authorList>
            <person name="Pukall R."/>
            <person name="Lapidus A."/>
            <person name="Glavina Del Rio T."/>
            <person name="Copeland A."/>
            <person name="Tice H."/>
            <person name="Cheng J.-F."/>
            <person name="Lucas S."/>
            <person name="Chen F."/>
            <person name="Nolan M."/>
            <person name="Bruce D."/>
            <person name="Goodwin L."/>
            <person name="Pitluck S."/>
            <person name="Mavromatis K."/>
            <person name="Ivanova N."/>
            <person name="Ovchinnikova G."/>
            <person name="Pati A."/>
            <person name="Chen A."/>
            <person name="Palaniappan K."/>
            <person name="Land M."/>
            <person name="Hauser L."/>
            <person name="Chang Y.-J."/>
            <person name="Jeffries C.D."/>
            <person name="Chain P."/>
            <person name="Meincke L."/>
            <person name="Sims D."/>
            <person name="Brettin T."/>
            <person name="Detter J.C."/>
            <person name="Rohde M."/>
            <person name="Goeker M."/>
            <person name="Bristow J."/>
            <person name="Eisen J.A."/>
            <person name="Markowitz V."/>
            <person name="Kyrpides N.C."/>
            <person name="Klenk H.-P."/>
            <person name="Hugenholtz P."/>
        </authorList>
    </citation>
    <scope>NUCLEOTIDE SEQUENCE [LARGE SCALE GENOMIC DNA]</scope>
    <source>
        <strain evidence="4">DSM 14684 / CIP 108061 / JCM 11494 / NBRC 100937 / ID131577</strain>
    </source>
</reference>
<sequence length="283" mass="31303">MSRTVDISILPFTHEMKATRYQASQALREGFVASGVWSRPYSVPELLSMLDEAGVDIGLVSAHTGGEWSIDYEYVAEMVAQAPDRLRGQAGIDPRDIVGGVRRLVHAVRDLGFVGAHSYPHWFGLRPDDRAYYPFYATCVELDVPIQMQIGKAWQTTLRSVGMPDAVDQVAIDFPGLRIVCLHTGYPWERELIAVASKQPNVFIGADSIYPGDWSPDLIAYLTNVSPQEVMAGREKVVFGSNYPALSGSPDIPELIRTIEALGLDAITIDHLLSANARRIYRL</sequence>
<dbReference type="EMBL" id="CP001854">
    <property type="protein sequence ID" value="ADB50458.1"/>
    <property type="molecule type" value="Genomic_DNA"/>
</dbReference>
<gene>
    <name evidence="3" type="ordered locus">Cwoe_2032</name>
</gene>
<name>D3F486_CONWI</name>
<evidence type="ECO:0000256" key="1">
    <source>
        <dbReference type="ARBA" id="ARBA00023239"/>
    </source>
</evidence>
<keyword evidence="1" id="KW-0456">Lyase</keyword>
<evidence type="ECO:0000259" key="2">
    <source>
        <dbReference type="Pfam" id="PF04909"/>
    </source>
</evidence>
<feature type="domain" description="Amidohydrolase-related" evidence="2">
    <location>
        <begin position="73"/>
        <end position="283"/>
    </location>
</feature>
<reference evidence="4" key="2">
    <citation type="submission" date="2010-01" db="EMBL/GenBank/DDBJ databases">
        <title>The complete genome of Conexibacter woesei DSM 14684.</title>
        <authorList>
            <consortium name="US DOE Joint Genome Institute (JGI-PGF)"/>
            <person name="Lucas S."/>
            <person name="Copeland A."/>
            <person name="Lapidus A."/>
            <person name="Glavina del Rio T."/>
            <person name="Dalin E."/>
            <person name="Tice H."/>
            <person name="Bruce D."/>
            <person name="Goodwin L."/>
            <person name="Pitluck S."/>
            <person name="Kyrpides N."/>
            <person name="Mavromatis K."/>
            <person name="Ivanova N."/>
            <person name="Mikhailova N."/>
            <person name="Chertkov O."/>
            <person name="Brettin T."/>
            <person name="Detter J.C."/>
            <person name="Han C."/>
            <person name="Larimer F."/>
            <person name="Land M."/>
            <person name="Hauser L."/>
            <person name="Markowitz V."/>
            <person name="Cheng J.-F."/>
            <person name="Hugenholtz P."/>
            <person name="Woyke T."/>
            <person name="Wu D."/>
            <person name="Pukall R."/>
            <person name="Steenblock K."/>
            <person name="Schneider S."/>
            <person name="Klenk H.-P."/>
            <person name="Eisen J.A."/>
        </authorList>
    </citation>
    <scope>NUCLEOTIDE SEQUENCE [LARGE SCALE GENOMIC DNA]</scope>
    <source>
        <strain evidence="4">DSM 14684 / CIP 108061 / JCM 11494 / NBRC 100937 / ID131577</strain>
    </source>
</reference>
<dbReference type="Pfam" id="PF04909">
    <property type="entry name" value="Amidohydro_2"/>
    <property type="match status" value="1"/>
</dbReference>
<organism evidence="3 4">
    <name type="scientific">Conexibacter woesei (strain DSM 14684 / CCUG 47730 / CIP 108061 / JCM 11494 / NBRC 100937 / ID131577)</name>
    <dbReference type="NCBI Taxonomy" id="469383"/>
    <lineage>
        <taxon>Bacteria</taxon>
        <taxon>Bacillati</taxon>
        <taxon>Actinomycetota</taxon>
        <taxon>Thermoleophilia</taxon>
        <taxon>Solirubrobacterales</taxon>
        <taxon>Conexibacteraceae</taxon>
        <taxon>Conexibacter</taxon>
    </lineage>
</organism>
<keyword evidence="3" id="KW-0378">Hydrolase</keyword>
<dbReference type="PANTHER" id="PTHR21240">
    <property type="entry name" value="2-AMINO-3-CARBOXYLMUCONATE-6-SEMIALDEHYDE DECARBOXYLASE"/>
    <property type="match status" value="1"/>
</dbReference>